<dbReference type="AlphaFoldDB" id="A0A1C1CD61"/>
<organism evidence="2 3">
    <name type="scientific">Cladophialophora carrionii</name>
    <dbReference type="NCBI Taxonomy" id="86049"/>
    <lineage>
        <taxon>Eukaryota</taxon>
        <taxon>Fungi</taxon>
        <taxon>Dikarya</taxon>
        <taxon>Ascomycota</taxon>
        <taxon>Pezizomycotina</taxon>
        <taxon>Eurotiomycetes</taxon>
        <taxon>Chaetothyriomycetidae</taxon>
        <taxon>Chaetothyriales</taxon>
        <taxon>Herpotrichiellaceae</taxon>
        <taxon>Cladophialophora</taxon>
    </lineage>
</organism>
<keyword evidence="3" id="KW-1185">Reference proteome</keyword>
<feature type="region of interest" description="Disordered" evidence="1">
    <location>
        <begin position="32"/>
        <end position="53"/>
    </location>
</feature>
<gene>
    <name evidence="2" type="ORF">CLCR_02136</name>
</gene>
<protein>
    <submittedName>
        <fullName evidence="2">Uncharacterized protein</fullName>
    </submittedName>
</protein>
<proteinExistence type="predicted"/>
<evidence type="ECO:0000313" key="3">
    <source>
        <dbReference type="Proteomes" id="UP000094526"/>
    </source>
</evidence>
<accession>A0A1C1CD61</accession>
<name>A0A1C1CD61_9EURO</name>
<dbReference type="Proteomes" id="UP000094526">
    <property type="component" value="Unassembled WGS sequence"/>
</dbReference>
<evidence type="ECO:0000313" key="2">
    <source>
        <dbReference type="EMBL" id="OCT46460.1"/>
    </source>
</evidence>
<reference evidence="3" key="1">
    <citation type="submission" date="2015-07" db="EMBL/GenBank/DDBJ databases">
        <authorList>
            <person name="Teixeira M.M."/>
            <person name="Souza R.C."/>
            <person name="Almeida L.G."/>
            <person name="Vicente V.A."/>
            <person name="de Hoog S."/>
            <person name="Bocca A.L."/>
            <person name="de Almeida S.R."/>
            <person name="Vasconcelos A.T."/>
            <person name="Felipe M.S."/>
        </authorList>
    </citation>
    <scope>NUCLEOTIDE SEQUENCE [LARGE SCALE GENOMIC DNA]</scope>
    <source>
        <strain evidence="3">KSF</strain>
    </source>
</reference>
<comment type="caution">
    <text evidence="2">The sequence shown here is derived from an EMBL/GenBank/DDBJ whole genome shotgun (WGS) entry which is preliminary data.</text>
</comment>
<dbReference type="EMBL" id="LGRB01000015">
    <property type="protein sequence ID" value="OCT46460.1"/>
    <property type="molecule type" value="Genomic_DNA"/>
</dbReference>
<evidence type="ECO:0000256" key="1">
    <source>
        <dbReference type="SAM" id="MobiDB-lite"/>
    </source>
</evidence>
<dbReference type="VEuPathDB" id="FungiDB:CLCR_02136"/>
<sequence>MTAPHVDDARCETQRPLRCVSFRPRVKIPLRPEGRTMQNADGVGHGHIQKTNKLGRPAEEQAFQRFMAQNLRHDPWRSIALPQEN</sequence>